<protein>
    <submittedName>
        <fullName evidence="2">Uncharacterized protein</fullName>
    </submittedName>
</protein>
<accession>A0A8X6KT27</accession>
<evidence type="ECO:0000256" key="1">
    <source>
        <dbReference type="SAM" id="MobiDB-lite"/>
    </source>
</evidence>
<reference evidence="2" key="1">
    <citation type="submission" date="2020-07" db="EMBL/GenBank/DDBJ databases">
        <title>Multicomponent nature underlies the extraordinary mechanical properties of spider dragline silk.</title>
        <authorList>
            <person name="Kono N."/>
            <person name="Nakamura H."/>
            <person name="Mori M."/>
            <person name="Yoshida Y."/>
            <person name="Ohtoshi R."/>
            <person name="Malay A.D."/>
            <person name="Moran D.A.P."/>
            <person name="Tomita M."/>
            <person name="Numata K."/>
            <person name="Arakawa K."/>
        </authorList>
    </citation>
    <scope>NUCLEOTIDE SEQUENCE</scope>
</reference>
<sequence>MDTADSEANIKKIATQKKILRKRARKALEKKLFSMLSSLFTQDADGEYVHEIKRRRQLKLLYTSKELTAAYALVKLGKTARFENTSEVSSSVTSAVSMCNGERNESGEDSLSCTSEGHNRHE</sequence>
<evidence type="ECO:0000313" key="2">
    <source>
        <dbReference type="EMBL" id="GFQ81363.1"/>
    </source>
</evidence>
<dbReference type="EMBL" id="BMAO01002528">
    <property type="protein sequence ID" value="GFQ81363.1"/>
    <property type="molecule type" value="Genomic_DNA"/>
</dbReference>
<keyword evidence="3" id="KW-1185">Reference proteome</keyword>
<dbReference type="Proteomes" id="UP000887116">
    <property type="component" value="Unassembled WGS sequence"/>
</dbReference>
<feature type="region of interest" description="Disordered" evidence="1">
    <location>
        <begin position="91"/>
        <end position="122"/>
    </location>
</feature>
<proteinExistence type="predicted"/>
<evidence type="ECO:0000313" key="3">
    <source>
        <dbReference type="Proteomes" id="UP000887116"/>
    </source>
</evidence>
<organism evidence="2 3">
    <name type="scientific">Trichonephila clavata</name>
    <name type="common">Joro spider</name>
    <name type="synonym">Nephila clavata</name>
    <dbReference type="NCBI Taxonomy" id="2740835"/>
    <lineage>
        <taxon>Eukaryota</taxon>
        <taxon>Metazoa</taxon>
        <taxon>Ecdysozoa</taxon>
        <taxon>Arthropoda</taxon>
        <taxon>Chelicerata</taxon>
        <taxon>Arachnida</taxon>
        <taxon>Araneae</taxon>
        <taxon>Araneomorphae</taxon>
        <taxon>Entelegynae</taxon>
        <taxon>Araneoidea</taxon>
        <taxon>Nephilidae</taxon>
        <taxon>Trichonephila</taxon>
    </lineage>
</organism>
<name>A0A8X6KT27_TRICU</name>
<dbReference type="AlphaFoldDB" id="A0A8X6KT27"/>
<gene>
    <name evidence="2" type="ORF">TNCT_85601</name>
</gene>
<comment type="caution">
    <text evidence="2">The sequence shown here is derived from an EMBL/GenBank/DDBJ whole genome shotgun (WGS) entry which is preliminary data.</text>
</comment>